<evidence type="ECO:0000313" key="3">
    <source>
        <dbReference type="EMBL" id="XBO77237.1"/>
    </source>
</evidence>
<dbReference type="PANTHER" id="PTHR43708:SF8">
    <property type="entry name" value="OXIDOREDUCTASE"/>
    <property type="match status" value="1"/>
</dbReference>
<dbReference type="RefSeq" id="WP_348816183.1">
    <property type="nucleotide sequence ID" value="NZ_CP098828.1"/>
</dbReference>
<organism evidence="3">
    <name type="scientific">Halomonas sp. H10-59</name>
    <dbReference type="NCBI Taxonomy" id="2950874"/>
    <lineage>
        <taxon>Bacteria</taxon>
        <taxon>Pseudomonadati</taxon>
        <taxon>Pseudomonadota</taxon>
        <taxon>Gammaproteobacteria</taxon>
        <taxon>Oceanospirillales</taxon>
        <taxon>Halomonadaceae</taxon>
        <taxon>Halomonas</taxon>
    </lineage>
</organism>
<sequence length="348" mass="39116">MEKLRVAAVGAGYFSQFQYDAWSRIPEVQVVGVCDQDISRAREVAKRHGGWEVYSDVLAMLEEARADVLDIITPPSSHLALIRLAAERGVNVICQKPFCKSLEEARQAAALAEQSGIELIVHENVRFQPWYEEIQRQIAAGKLGQIYQATFRLRPGDGQGPEAYLERQPYFQKMERFLIHETGIHWIDTFRYLFGEVSAVYAELRRLNPAIAGEDAGHVIMECAGGVRAVLDGNRLSDHCAENRRLTMGEMTIEGSEGVLVLRGDGTLGYRRHGENLWQDIDYEWVDHGFGGDCVYRFSRHVVDGLMGRSRLANTASDYLANMNIEEAVYTSAREGRRLRVSSDVCGS</sequence>
<evidence type="ECO:0000259" key="2">
    <source>
        <dbReference type="Pfam" id="PF22725"/>
    </source>
</evidence>
<dbReference type="InterPro" id="IPR036291">
    <property type="entry name" value="NAD(P)-bd_dom_sf"/>
</dbReference>
<evidence type="ECO:0000259" key="1">
    <source>
        <dbReference type="Pfam" id="PF01408"/>
    </source>
</evidence>
<dbReference type="Pfam" id="PF22725">
    <property type="entry name" value="GFO_IDH_MocA_C3"/>
    <property type="match status" value="1"/>
</dbReference>
<dbReference type="SUPFAM" id="SSF51735">
    <property type="entry name" value="NAD(P)-binding Rossmann-fold domains"/>
    <property type="match status" value="1"/>
</dbReference>
<dbReference type="GO" id="GO:0000166">
    <property type="term" value="F:nucleotide binding"/>
    <property type="evidence" value="ECO:0007669"/>
    <property type="project" value="InterPro"/>
</dbReference>
<name>A0AAU7KZQ6_9GAMM</name>
<gene>
    <name evidence="3" type="ORF">NFG57_12740</name>
</gene>
<feature type="domain" description="GFO/IDH/MocA-like oxidoreductase" evidence="2">
    <location>
        <begin position="131"/>
        <end position="260"/>
    </location>
</feature>
<dbReference type="Pfam" id="PF01408">
    <property type="entry name" value="GFO_IDH_MocA"/>
    <property type="match status" value="1"/>
</dbReference>
<dbReference type="SUPFAM" id="SSF55347">
    <property type="entry name" value="Glyceraldehyde-3-phosphate dehydrogenase-like, C-terminal domain"/>
    <property type="match status" value="1"/>
</dbReference>
<dbReference type="EMBL" id="CP098828">
    <property type="protein sequence ID" value="XBO77237.1"/>
    <property type="molecule type" value="Genomic_DNA"/>
</dbReference>
<protein>
    <submittedName>
        <fullName evidence="3">Gfo/Idh/MocA family oxidoreductase</fullName>
    </submittedName>
</protein>
<proteinExistence type="predicted"/>
<dbReference type="Gene3D" id="3.30.360.10">
    <property type="entry name" value="Dihydrodipicolinate Reductase, domain 2"/>
    <property type="match status" value="1"/>
</dbReference>
<accession>A0AAU7KZQ6</accession>
<dbReference type="PANTHER" id="PTHR43708">
    <property type="entry name" value="CONSERVED EXPRESSED OXIDOREDUCTASE (EUROFUNG)"/>
    <property type="match status" value="1"/>
</dbReference>
<dbReference type="Gene3D" id="3.40.50.720">
    <property type="entry name" value="NAD(P)-binding Rossmann-like Domain"/>
    <property type="match status" value="1"/>
</dbReference>
<reference evidence="3" key="1">
    <citation type="submission" date="2022-06" db="EMBL/GenBank/DDBJ databases">
        <title>A novel DMS-producing enzyme.</title>
        <authorList>
            <person name="Zhang Y."/>
        </authorList>
    </citation>
    <scope>NUCLEOTIDE SEQUENCE</scope>
    <source>
        <strain evidence="3">H10-59</strain>
    </source>
</reference>
<dbReference type="InterPro" id="IPR000683">
    <property type="entry name" value="Gfo/Idh/MocA-like_OxRdtase_N"/>
</dbReference>
<dbReference type="InterPro" id="IPR051317">
    <property type="entry name" value="Gfo/Idh/MocA_oxidoreduct"/>
</dbReference>
<feature type="domain" description="Gfo/Idh/MocA-like oxidoreductase N-terminal" evidence="1">
    <location>
        <begin position="4"/>
        <end position="121"/>
    </location>
</feature>
<dbReference type="InterPro" id="IPR055170">
    <property type="entry name" value="GFO_IDH_MocA-like_dom"/>
</dbReference>
<dbReference type="AlphaFoldDB" id="A0AAU7KZQ6"/>